<dbReference type="Gene3D" id="3.20.20.140">
    <property type="entry name" value="Metal-dependent hydrolases"/>
    <property type="match status" value="1"/>
</dbReference>
<proteinExistence type="predicted"/>
<organism evidence="1">
    <name type="scientific">mine drainage metagenome</name>
    <dbReference type="NCBI Taxonomy" id="410659"/>
    <lineage>
        <taxon>unclassified sequences</taxon>
        <taxon>metagenomes</taxon>
        <taxon>ecological metagenomes</taxon>
    </lineage>
</organism>
<dbReference type="Pfam" id="PF01026">
    <property type="entry name" value="TatD_DNase"/>
    <property type="match status" value="1"/>
</dbReference>
<dbReference type="InterPro" id="IPR001130">
    <property type="entry name" value="TatD-like"/>
</dbReference>
<dbReference type="EMBL" id="AUZY01009002">
    <property type="protein sequence ID" value="EQD44042.1"/>
    <property type="molecule type" value="Genomic_DNA"/>
</dbReference>
<name>T0ZI04_9ZZZZ</name>
<dbReference type="PANTHER" id="PTHR42206:SF1">
    <property type="entry name" value="METAL-DEPENDENT HYDROLASE"/>
    <property type="match status" value="1"/>
</dbReference>
<reference evidence="1" key="1">
    <citation type="submission" date="2013-08" db="EMBL/GenBank/DDBJ databases">
        <authorList>
            <person name="Mendez C."/>
            <person name="Richter M."/>
            <person name="Ferrer M."/>
            <person name="Sanchez J."/>
        </authorList>
    </citation>
    <scope>NUCLEOTIDE SEQUENCE</scope>
</reference>
<dbReference type="InterPro" id="IPR011589">
    <property type="entry name" value="UCP004961"/>
</dbReference>
<reference evidence="1" key="2">
    <citation type="journal article" date="2014" name="ISME J.">
        <title>Microbial stratification in low pH oxic and suboxic macroscopic growths along an acid mine drainage.</title>
        <authorList>
            <person name="Mendez-Garcia C."/>
            <person name="Mesa V."/>
            <person name="Sprenger R.R."/>
            <person name="Richter M."/>
            <person name="Diez M.S."/>
            <person name="Solano J."/>
            <person name="Bargiela R."/>
            <person name="Golyshina O.V."/>
            <person name="Manteca A."/>
            <person name="Ramos J.L."/>
            <person name="Gallego J.R."/>
            <person name="Llorente I."/>
            <person name="Martins Dos Santos V.A."/>
            <person name="Jensen O.N."/>
            <person name="Pelaez A.I."/>
            <person name="Sanchez J."/>
            <person name="Ferrer M."/>
        </authorList>
    </citation>
    <scope>NUCLEOTIDE SEQUENCE</scope>
</reference>
<dbReference type="InterPro" id="IPR032466">
    <property type="entry name" value="Metal_Hydrolase"/>
</dbReference>
<gene>
    <name evidence="1" type="ORF">B1B_13664</name>
</gene>
<dbReference type="GO" id="GO:0016788">
    <property type="term" value="F:hydrolase activity, acting on ester bonds"/>
    <property type="evidence" value="ECO:0007669"/>
    <property type="project" value="InterPro"/>
</dbReference>
<protein>
    <submittedName>
        <fullName evidence="1">Deoxyribonuclease, TatD, archaea</fullName>
    </submittedName>
</protein>
<dbReference type="PANTHER" id="PTHR42206">
    <property type="entry name" value="METAL-DEPENDENT HYDROLASE-RELATED"/>
    <property type="match status" value="1"/>
</dbReference>
<comment type="caution">
    <text evidence="1">The sequence shown here is derived from an EMBL/GenBank/DDBJ whole genome shotgun (WGS) entry which is preliminary data.</text>
</comment>
<accession>T0ZI04</accession>
<dbReference type="SUPFAM" id="SSF51556">
    <property type="entry name" value="Metallo-dependent hydrolases"/>
    <property type="match status" value="1"/>
</dbReference>
<dbReference type="AlphaFoldDB" id="T0ZI04"/>
<dbReference type="PIRSF" id="PIRSF004961">
    <property type="entry name" value="UCP004961_TatD"/>
    <property type="match status" value="1"/>
</dbReference>
<sequence>MPFPSDLPVVDHHCHLSPTGEGVAAARRFHSAGGTHLFLATQNYAGRPPSSVADYAQQFEVTERLGRQIHDEIGVVVYSVVAPYPIDLVHVSSSIGLPAALDLQRAALDLAGRWVREHRAVAIGEVGRPHFEVDAATRAACDEAFRHALEVARDSDCPAVVHCEDLDADGYRAIAALGRAAGLPAHRLIKHYARRYVAESDRAGVAPSFLARRELVDRALADPGPWFLETDFLDDPARPGAVLDLATVPRRARAIAERSAGAVEQLRIPFVDSIRQVYGWAPEIGKGAPP</sequence>
<evidence type="ECO:0000313" key="1">
    <source>
        <dbReference type="EMBL" id="EQD44042.1"/>
    </source>
</evidence>